<sequence length="101" mass="11583">MLCLSIDFVYWWMIPLDPVIGLVLRTEPKFDMQGTCTFLYSVLKRMEFKRISSTMLRTWKISIMGLPMPSSTILLQHREVPTCADSVVCPKVVAISRMVAL</sequence>
<keyword evidence="2" id="KW-1185">Reference proteome</keyword>
<evidence type="ECO:0000313" key="1">
    <source>
        <dbReference type="EnsemblPlants" id="Pp3c7_19660V3.3"/>
    </source>
</evidence>
<proteinExistence type="predicted"/>
<reference evidence="1" key="3">
    <citation type="submission" date="2020-12" db="UniProtKB">
        <authorList>
            <consortium name="EnsemblPlants"/>
        </authorList>
    </citation>
    <scope>IDENTIFICATION</scope>
</reference>
<dbReference type="EnsemblPlants" id="Pp3c7_19660V3.2">
    <property type="protein sequence ID" value="Pp3c7_19660V3.2"/>
    <property type="gene ID" value="Pp3c7_19660"/>
</dbReference>
<dbReference type="EMBL" id="ABEU02000007">
    <property type="status" value="NOT_ANNOTATED_CDS"/>
    <property type="molecule type" value="Genomic_DNA"/>
</dbReference>
<organism evidence="1 2">
    <name type="scientific">Physcomitrium patens</name>
    <name type="common">Spreading-leaved earth moss</name>
    <name type="synonym">Physcomitrella patens</name>
    <dbReference type="NCBI Taxonomy" id="3218"/>
    <lineage>
        <taxon>Eukaryota</taxon>
        <taxon>Viridiplantae</taxon>
        <taxon>Streptophyta</taxon>
        <taxon>Embryophyta</taxon>
        <taxon>Bryophyta</taxon>
        <taxon>Bryophytina</taxon>
        <taxon>Bryopsida</taxon>
        <taxon>Funariidae</taxon>
        <taxon>Funariales</taxon>
        <taxon>Funariaceae</taxon>
        <taxon>Physcomitrium</taxon>
    </lineage>
</organism>
<protein>
    <submittedName>
        <fullName evidence="1">Uncharacterized protein</fullName>
    </submittedName>
</protein>
<reference evidence="1 2" key="2">
    <citation type="journal article" date="2018" name="Plant J.">
        <title>The Physcomitrella patens chromosome-scale assembly reveals moss genome structure and evolution.</title>
        <authorList>
            <person name="Lang D."/>
            <person name="Ullrich K.K."/>
            <person name="Murat F."/>
            <person name="Fuchs J."/>
            <person name="Jenkins J."/>
            <person name="Haas F.B."/>
            <person name="Piednoel M."/>
            <person name="Gundlach H."/>
            <person name="Van Bel M."/>
            <person name="Meyberg R."/>
            <person name="Vives C."/>
            <person name="Morata J."/>
            <person name="Symeonidi A."/>
            <person name="Hiss M."/>
            <person name="Muchero W."/>
            <person name="Kamisugi Y."/>
            <person name="Saleh O."/>
            <person name="Blanc G."/>
            <person name="Decker E.L."/>
            <person name="van Gessel N."/>
            <person name="Grimwood J."/>
            <person name="Hayes R.D."/>
            <person name="Graham S.W."/>
            <person name="Gunter L.E."/>
            <person name="McDaniel S.F."/>
            <person name="Hoernstein S.N.W."/>
            <person name="Larsson A."/>
            <person name="Li F.W."/>
            <person name="Perroud P.F."/>
            <person name="Phillips J."/>
            <person name="Ranjan P."/>
            <person name="Rokshar D.S."/>
            <person name="Rothfels C.J."/>
            <person name="Schneider L."/>
            <person name="Shu S."/>
            <person name="Stevenson D.W."/>
            <person name="Thummler F."/>
            <person name="Tillich M."/>
            <person name="Villarreal Aguilar J.C."/>
            <person name="Widiez T."/>
            <person name="Wong G.K."/>
            <person name="Wymore A."/>
            <person name="Zhang Y."/>
            <person name="Zimmer A.D."/>
            <person name="Quatrano R.S."/>
            <person name="Mayer K.F.X."/>
            <person name="Goodstein D."/>
            <person name="Casacuberta J.M."/>
            <person name="Vandepoele K."/>
            <person name="Reski R."/>
            <person name="Cuming A.C."/>
            <person name="Tuskan G.A."/>
            <person name="Maumus F."/>
            <person name="Salse J."/>
            <person name="Schmutz J."/>
            <person name="Rensing S.A."/>
        </authorList>
    </citation>
    <scope>NUCLEOTIDE SEQUENCE [LARGE SCALE GENOMIC DNA]</scope>
    <source>
        <strain evidence="1 2">cv. Gransden 2004</strain>
    </source>
</reference>
<dbReference type="Gramene" id="Pp3c7_19660V3.2">
    <property type="protein sequence ID" value="Pp3c7_19660V3.2"/>
    <property type="gene ID" value="Pp3c7_19660"/>
</dbReference>
<dbReference type="GeneID" id="112284275"/>
<dbReference type="EnsemblPlants" id="Pp3c7_19660V3.3">
    <property type="protein sequence ID" value="Pp3c7_19660V3.3"/>
    <property type="gene ID" value="Pp3c7_19660"/>
</dbReference>
<gene>
    <name evidence="1" type="primary">LOC112284275</name>
</gene>
<dbReference type="KEGG" id="ppp:112284275"/>
<dbReference type="AlphaFoldDB" id="A0A7I4E5K6"/>
<dbReference type="Gramene" id="Pp3c7_19660V3.3">
    <property type="protein sequence ID" value="Pp3c7_19660V3.3"/>
    <property type="gene ID" value="Pp3c7_19660"/>
</dbReference>
<name>A0A7I4E5K6_PHYPA</name>
<evidence type="ECO:0000313" key="2">
    <source>
        <dbReference type="Proteomes" id="UP000006727"/>
    </source>
</evidence>
<dbReference type="Proteomes" id="UP000006727">
    <property type="component" value="Chromosome 7"/>
</dbReference>
<reference evidence="1 2" key="1">
    <citation type="journal article" date="2008" name="Science">
        <title>The Physcomitrella genome reveals evolutionary insights into the conquest of land by plants.</title>
        <authorList>
            <person name="Rensing S."/>
            <person name="Lang D."/>
            <person name="Zimmer A."/>
            <person name="Terry A."/>
            <person name="Salamov A."/>
            <person name="Shapiro H."/>
            <person name="Nishiyama T."/>
            <person name="Perroud P.-F."/>
            <person name="Lindquist E."/>
            <person name="Kamisugi Y."/>
            <person name="Tanahashi T."/>
            <person name="Sakakibara K."/>
            <person name="Fujita T."/>
            <person name="Oishi K."/>
            <person name="Shin-I T."/>
            <person name="Kuroki Y."/>
            <person name="Toyoda A."/>
            <person name="Suzuki Y."/>
            <person name="Hashimoto A."/>
            <person name="Yamaguchi K."/>
            <person name="Sugano A."/>
            <person name="Kohara Y."/>
            <person name="Fujiyama A."/>
            <person name="Anterola A."/>
            <person name="Aoki S."/>
            <person name="Ashton N."/>
            <person name="Barbazuk W.B."/>
            <person name="Barker E."/>
            <person name="Bennetzen J."/>
            <person name="Bezanilla M."/>
            <person name="Blankenship R."/>
            <person name="Cho S.H."/>
            <person name="Dutcher S."/>
            <person name="Estelle M."/>
            <person name="Fawcett J.A."/>
            <person name="Gundlach H."/>
            <person name="Hanada K."/>
            <person name="Heyl A."/>
            <person name="Hicks K.A."/>
            <person name="Hugh J."/>
            <person name="Lohr M."/>
            <person name="Mayer K."/>
            <person name="Melkozernov A."/>
            <person name="Murata T."/>
            <person name="Nelson D."/>
            <person name="Pils B."/>
            <person name="Prigge M."/>
            <person name="Reiss B."/>
            <person name="Renner T."/>
            <person name="Rombauts S."/>
            <person name="Rushton P."/>
            <person name="Sanderfoot A."/>
            <person name="Schween G."/>
            <person name="Shiu S.-H."/>
            <person name="Stueber K."/>
            <person name="Theodoulou F.L."/>
            <person name="Tu H."/>
            <person name="Van de Peer Y."/>
            <person name="Verrier P.J."/>
            <person name="Waters E."/>
            <person name="Wood A."/>
            <person name="Yang L."/>
            <person name="Cove D."/>
            <person name="Cuming A."/>
            <person name="Hasebe M."/>
            <person name="Lucas S."/>
            <person name="Mishler D.B."/>
            <person name="Reski R."/>
            <person name="Grigoriev I."/>
            <person name="Quatrano R.S."/>
            <person name="Boore J.L."/>
        </authorList>
    </citation>
    <scope>NUCLEOTIDE SEQUENCE [LARGE SCALE GENOMIC DNA]</scope>
    <source>
        <strain evidence="1 2">cv. Gransden 2004</strain>
    </source>
</reference>
<dbReference type="RefSeq" id="XP_024379719.1">
    <property type="nucleotide sequence ID" value="XM_024523951.2"/>
</dbReference>
<accession>A0A7I4E5K6</accession>